<protein>
    <submittedName>
        <fullName evidence="4">Uncharacterized protein</fullName>
    </submittedName>
</protein>
<evidence type="ECO:0000256" key="1">
    <source>
        <dbReference type="SAM" id="Coils"/>
    </source>
</evidence>
<name>A0A914Q954_9BILA</name>
<dbReference type="PANTHER" id="PTHR31424:SF3">
    <property type="entry name" value="RING-TYPE DOMAIN-CONTAINING PROTEIN"/>
    <property type="match status" value="1"/>
</dbReference>
<dbReference type="WBParaSite" id="PDA_v2.g2804.t1">
    <property type="protein sequence ID" value="PDA_v2.g2804.t1"/>
    <property type="gene ID" value="PDA_v2.g2804"/>
</dbReference>
<keyword evidence="1" id="KW-0175">Coiled coil</keyword>
<dbReference type="PANTHER" id="PTHR31424">
    <property type="entry name" value="PROTEIN CBG23806"/>
    <property type="match status" value="1"/>
</dbReference>
<feature type="region of interest" description="Disordered" evidence="2">
    <location>
        <begin position="1"/>
        <end position="42"/>
    </location>
</feature>
<evidence type="ECO:0000256" key="2">
    <source>
        <dbReference type="SAM" id="MobiDB-lite"/>
    </source>
</evidence>
<organism evidence="3 4">
    <name type="scientific">Panagrolaimus davidi</name>
    <dbReference type="NCBI Taxonomy" id="227884"/>
    <lineage>
        <taxon>Eukaryota</taxon>
        <taxon>Metazoa</taxon>
        <taxon>Ecdysozoa</taxon>
        <taxon>Nematoda</taxon>
        <taxon>Chromadorea</taxon>
        <taxon>Rhabditida</taxon>
        <taxon>Tylenchina</taxon>
        <taxon>Panagrolaimomorpha</taxon>
        <taxon>Panagrolaimoidea</taxon>
        <taxon>Panagrolaimidae</taxon>
        <taxon>Panagrolaimus</taxon>
    </lineage>
</organism>
<dbReference type="Pfam" id="PF06918">
    <property type="entry name" value="DUF1280"/>
    <property type="match status" value="1"/>
</dbReference>
<reference evidence="4" key="1">
    <citation type="submission" date="2022-11" db="UniProtKB">
        <authorList>
            <consortium name="WormBaseParasite"/>
        </authorList>
    </citation>
    <scope>IDENTIFICATION</scope>
</reference>
<evidence type="ECO:0000313" key="3">
    <source>
        <dbReference type="Proteomes" id="UP000887578"/>
    </source>
</evidence>
<keyword evidence="3" id="KW-1185">Reference proteome</keyword>
<feature type="coiled-coil region" evidence="1">
    <location>
        <begin position="557"/>
        <end position="584"/>
    </location>
</feature>
<dbReference type="Proteomes" id="UP000887578">
    <property type="component" value="Unplaced"/>
</dbReference>
<proteinExistence type="predicted"/>
<feature type="compositionally biased region" description="Polar residues" evidence="2">
    <location>
        <begin position="19"/>
        <end position="31"/>
    </location>
</feature>
<feature type="region of interest" description="Disordered" evidence="2">
    <location>
        <begin position="193"/>
        <end position="217"/>
    </location>
</feature>
<evidence type="ECO:0000313" key="4">
    <source>
        <dbReference type="WBParaSite" id="PDA_v2.g2804.t1"/>
    </source>
</evidence>
<dbReference type="AlphaFoldDB" id="A0A914Q954"/>
<sequence>MMQVEEEEEYHPPAVHLIQQPTVRAQSSNETAQKRKGTKRSAITVTQPEIETVAQMPINPAPTISGRPVQKVTLFPTFPNIIASDISLQPNATMEVINEVLNDESTAMREVSPVTIHEIQKSQSQTAELLVKAESSRKTAEKLRGILLSTAASEKKLKRENDEISTQLEAMGRCAKEMEESFEKIGKFVEKELSTSSEASPPTKAFVEPKPPKPLEECSESYKRAKVLETVRSLENEPLLKQGVLKRLATEKKEEDTKFTPLEAVAMSVSVGMNESKLEKLKSFLRLKNMDFLPTVRKMRNEIKNIYNDNKYETLEDKEKGIYCRRAVEVEKFVESRISGALKSNNYEDAPGFEDCSFMAVNLDKGGGQIKFTISACNVKKGKASPNASAIIGVAKAKEDDYETYKFCFKKNFDQINALDGKIMEFNINGQIIRKRIIFLVCCDGKMMSILAGHAGAAATNPCFTCEATKSEINQGIFATLRTAERTKQQAEDFLKNGSLPQSKSIKNPPLLTIPMDRWIYGSLHCVSGPASAVLKKVEEEALDEDLKNLGITILSNKEERKKAAALQDTIEAIKSEIDDLEKAFKLSKVVLKARKTQQNRHVEPFTGQCQAEYCLKEILGNKSLFNT</sequence>
<accession>A0A914Q954</accession>
<dbReference type="InterPro" id="IPR009689">
    <property type="entry name" value="DUF1280"/>
</dbReference>